<evidence type="ECO:0000313" key="1">
    <source>
        <dbReference type="EMBL" id="KAJ3544248.1"/>
    </source>
</evidence>
<evidence type="ECO:0000313" key="2">
    <source>
        <dbReference type="Proteomes" id="UP001148629"/>
    </source>
</evidence>
<accession>A0ACC1SQ09</accession>
<reference evidence="1" key="1">
    <citation type="submission" date="2022-08" db="EMBL/GenBank/DDBJ databases">
        <title>Genome Sequence of Fusarium decemcellulare.</title>
        <authorList>
            <person name="Buettner E."/>
        </authorList>
    </citation>
    <scope>NUCLEOTIDE SEQUENCE</scope>
    <source>
        <strain evidence="1">Babe19</strain>
    </source>
</reference>
<dbReference type="EMBL" id="JANRMS010000204">
    <property type="protein sequence ID" value="KAJ3544248.1"/>
    <property type="molecule type" value="Genomic_DNA"/>
</dbReference>
<sequence>MNPIKLHEPKPGKKGVYVALSHCWGAKDSRPMQTTVDNLNEMKSNIKWEDLSPVFQDSIWLCRRLGVEFLWIDSLCIIQGDEQDWERESSMMAQYYSHARFTIAVESSPNGKVSFLKERQLRWQAQIYPVTDRSGVERRYSVQEHYHLIGLLPDEINRYFKEGKKLLPSRAWAFQERLLSRRLIRFTPSDIIWQCNGETTFEHDFLNRVLSFQSVFRDRYYSNPTARQTTNSEEQQLNNTWAEWSSNLHEYSRRDLTFERDKLPALSGMATSLENKLKGPYLAGIWADHLPYALCWKRQIGQVTSRLMPENTVPSWSWASLSATAVDYYGDRLDDWQLLPEPQRPQILETQTCKISDQAPFGRVNGGSILMEAPLFEASISLERNGTERPFEVRFRNPDQLFCNLTFWEDCILDTKGGHAVRAIGSGHKERVSGPPESFVKSKAWVVWLAINHEQRWGLVLGKNPQSPDFHRLGILILDTNPKCFRGRPSIRFQLV</sequence>
<comment type="caution">
    <text evidence="1">The sequence shown here is derived from an EMBL/GenBank/DDBJ whole genome shotgun (WGS) entry which is preliminary data.</text>
</comment>
<name>A0ACC1SQ09_9HYPO</name>
<proteinExistence type="predicted"/>
<keyword evidence="2" id="KW-1185">Reference proteome</keyword>
<protein>
    <submittedName>
        <fullName evidence="1">Uncharacterized protein</fullName>
    </submittedName>
</protein>
<gene>
    <name evidence="1" type="ORF">NM208_g3157</name>
</gene>
<dbReference type="Proteomes" id="UP001148629">
    <property type="component" value="Unassembled WGS sequence"/>
</dbReference>
<organism evidence="1 2">
    <name type="scientific">Fusarium decemcellulare</name>
    <dbReference type="NCBI Taxonomy" id="57161"/>
    <lineage>
        <taxon>Eukaryota</taxon>
        <taxon>Fungi</taxon>
        <taxon>Dikarya</taxon>
        <taxon>Ascomycota</taxon>
        <taxon>Pezizomycotina</taxon>
        <taxon>Sordariomycetes</taxon>
        <taxon>Hypocreomycetidae</taxon>
        <taxon>Hypocreales</taxon>
        <taxon>Nectriaceae</taxon>
        <taxon>Fusarium</taxon>
        <taxon>Fusarium decemcellulare species complex</taxon>
    </lineage>
</organism>